<dbReference type="AlphaFoldDB" id="A0ABC8Z6Q9"/>
<gene>
    <name evidence="3" type="ORF">URODEC1_LOCUS41894</name>
</gene>
<sequence>MEIESGGEREQPGGVTVADAEAGALVWVVRRNGSWWPGRILGMDELPEGCFVPPRPACTPIKLLGRPDGSIDWYDLEKSKRVKPFRCGEFDECIENAKARAHLQSMSQSEGKYAHKDDAIMHALKIEKSLVLPEGNLNTYRSCAPINWEVSKSINQTGECSKEGMISMRGHRRSKMKIISFVTPISKGTHKSDENLLSLEYGRTMKCHTQDSDAVELDTRVEGAVCELTNLEKNVQVYDIQLTALGNYTGHGLALASLTSKSTGNHIKGYPIAVDVLEDCSAGSIDDHIPAIRSPECLLTSRVTFPRKERSPRSKPGGHKKTDEHNLYQSTQAHAKKPARDASPRKMQRLSSSVSSRTEQQLTQQGRCLGLMSPNYGRHLHWEEGIEEEKRDEEHEIEEDEEEDPSLHFAAESASGWARESSKKNPVVEKSSLLLTRSQPQASCKPVVVKTKGSLLPTCAANSTRMYHLRPTAIFSGPPLSQSPAPTSTGSRSGCTSLYLCSSSLCAPVRLV</sequence>
<evidence type="ECO:0000313" key="3">
    <source>
        <dbReference type="EMBL" id="CAL4956204.1"/>
    </source>
</evidence>
<protein>
    <recommendedName>
        <fullName evidence="2">PWWP domain-containing protein</fullName>
    </recommendedName>
</protein>
<keyword evidence="4" id="KW-1185">Reference proteome</keyword>
<dbReference type="CDD" id="cd05162">
    <property type="entry name" value="PWWP"/>
    <property type="match status" value="1"/>
</dbReference>
<evidence type="ECO:0000259" key="2">
    <source>
        <dbReference type="Pfam" id="PF00855"/>
    </source>
</evidence>
<name>A0ABC8Z6Q9_9POAL</name>
<accession>A0ABC8Z6Q9</accession>
<dbReference type="PANTHER" id="PTHR33697">
    <property type="entry name" value="T17B22.17 PROTEIN-RELATED"/>
    <property type="match status" value="1"/>
</dbReference>
<dbReference type="InterPro" id="IPR000313">
    <property type="entry name" value="PWWP_dom"/>
</dbReference>
<feature type="compositionally biased region" description="Polar residues" evidence="1">
    <location>
        <begin position="349"/>
        <end position="366"/>
    </location>
</feature>
<dbReference type="Proteomes" id="UP001497457">
    <property type="component" value="Chromosome 18b"/>
</dbReference>
<dbReference type="PANTHER" id="PTHR33697:SF1">
    <property type="entry name" value="TUDOR_PWWP_MBT SUPERFAMILY PROTEIN"/>
    <property type="match status" value="1"/>
</dbReference>
<feature type="domain" description="PWWP" evidence="2">
    <location>
        <begin position="23"/>
        <end position="102"/>
    </location>
</feature>
<feature type="region of interest" description="Disordered" evidence="1">
    <location>
        <begin position="303"/>
        <end position="374"/>
    </location>
</feature>
<organism evidence="3 4">
    <name type="scientific">Urochloa decumbens</name>
    <dbReference type="NCBI Taxonomy" id="240449"/>
    <lineage>
        <taxon>Eukaryota</taxon>
        <taxon>Viridiplantae</taxon>
        <taxon>Streptophyta</taxon>
        <taxon>Embryophyta</taxon>
        <taxon>Tracheophyta</taxon>
        <taxon>Spermatophyta</taxon>
        <taxon>Magnoliopsida</taxon>
        <taxon>Liliopsida</taxon>
        <taxon>Poales</taxon>
        <taxon>Poaceae</taxon>
        <taxon>PACMAD clade</taxon>
        <taxon>Panicoideae</taxon>
        <taxon>Panicodae</taxon>
        <taxon>Paniceae</taxon>
        <taxon>Melinidinae</taxon>
        <taxon>Urochloa</taxon>
    </lineage>
</organism>
<dbReference type="Pfam" id="PF00855">
    <property type="entry name" value="PWWP"/>
    <property type="match status" value="1"/>
</dbReference>
<feature type="region of interest" description="Disordered" evidence="1">
    <location>
        <begin position="387"/>
        <end position="423"/>
    </location>
</feature>
<reference evidence="3 4" key="2">
    <citation type="submission" date="2024-10" db="EMBL/GenBank/DDBJ databases">
        <authorList>
            <person name="Ryan C."/>
        </authorList>
    </citation>
    <scope>NUCLEOTIDE SEQUENCE [LARGE SCALE GENOMIC DNA]</scope>
</reference>
<reference evidence="4" key="1">
    <citation type="submission" date="2024-06" db="EMBL/GenBank/DDBJ databases">
        <authorList>
            <person name="Ryan C."/>
        </authorList>
    </citation>
    <scope>NUCLEOTIDE SEQUENCE [LARGE SCALE GENOMIC DNA]</scope>
</reference>
<proteinExistence type="predicted"/>
<dbReference type="EMBL" id="OZ075128">
    <property type="protein sequence ID" value="CAL4956204.1"/>
    <property type="molecule type" value="Genomic_DNA"/>
</dbReference>
<dbReference type="InterPro" id="IPR044679">
    <property type="entry name" value="PWWP2-like"/>
</dbReference>
<evidence type="ECO:0000256" key="1">
    <source>
        <dbReference type="SAM" id="MobiDB-lite"/>
    </source>
</evidence>
<dbReference type="SUPFAM" id="SSF63748">
    <property type="entry name" value="Tudor/PWWP/MBT"/>
    <property type="match status" value="1"/>
</dbReference>
<feature type="compositionally biased region" description="Acidic residues" evidence="1">
    <location>
        <begin position="395"/>
        <end position="404"/>
    </location>
</feature>
<evidence type="ECO:0000313" key="4">
    <source>
        <dbReference type="Proteomes" id="UP001497457"/>
    </source>
</evidence>
<dbReference type="Gene3D" id="2.30.30.140">
    <property type="match status" value="1"/>
</dbReference>